<evidence type="ECO:0000256" key="2">
    <source>
        <dbReference type="ARBA" id="ARBA00004906"/>
    </source>
</evidence>
<proteinExistence type="predicted"/>
<dbReference type="Proteomes" id="UP000546235">
    <property type="component" value="Unassembled WGS sequence"/>
</dbReference>
<dbReference type="CDD" id="cd17066">
    <property type="entry name" value="Ubl_KPC2"/>
    <property type="match status" value="1"/>
</dbReference>
<dbReference type="InterPro" id="IPR006636">
    <property type="entry name" value="STI1_HS-bd"/>
</dbReference>
<dbReference type="InterPro" id="IPR029071">
    <property type="entry name" value="Ubiquitin-like_domsf"/>
</dbReference>
<feature type="non-terminal residue" evidence="10">
    <location>
        <position position="1"/>
    </location>
</feature>
<evidence type="ECO:0000313" key="11">
    <source>
        <dbReference type="Proteomes" id="UP000546235"/>
    </source>
</evidence>
<dbReference type="CDD" id="cd14304">
    <property type="entry name" value="UBA2_KPC2"/>
    <property type="match status" value="1"/>
</dbReference>
<feature type="non-terminal residue" evidence="10">
    <location>
        <position position="405"/>
    </location>
</feature>
<name>A0A7K6TA81_CALNI</name>
<comment type="caution">
    <text evidence="10">The sequence shown here is derived from an EMBL/GenBank/DDBJ whole genome shotgun (WGS) entry which is preliminary data.</text>
</comment>
<organism evidence="10 11">
    <name type="scientific">Caloenas nicobarica</name>
    <name type="common">Nicobar pigeon</name>
    <dbReference type="NCBI Taxonomy" id="187106"/>
    <lineage>
        <taxon>Eukaryota</taxon>
        <taxon>Metazoa</taxon>
        <taxon>Chordata</taxon>
        <taxon>Craniata</taxon>
        <taxon>Vertebrata</taxon>
        <taxon>Euteleostomi</taxon>
        <taxon>Archelosauria</taxon>
        <taxon>Archosauria</taxon>
        <taxon>Dinosauria</taxon>
        <taxon>Saurischia</taxon>
        <taxon>Theropoda</taxon>
        <taxon>Coelurosauria</taxon>
        <taxon>Aves</taxon>
        <taxon>Neognathae</taxon>
        <taxon>Neoaves</taxon>
        <taxon>Columbimorphae</taxon>
        <taxon>Columbiformes</taxon>
        <taxon>Columbidae</taxon>
        <taxon>Caloenas</taxon>
    </lineage>
</organism>
<dbReference type="CDD" id="cd14303">
    <property type="entry name" value="UBA1_KPC2"/>
    <property type="match status" value="1"/>
</dbReference>
<dbReference type="Pfam" id="PF23326">
    <property type="entry name" value="UBL_UBAC1"/>
    <property type="match status" value="1"/>
</dbReference>
<feature type="region of interest" description="Disordered" evidence="8">
    <location>
        <begin position="97"/>
        <end position="116"/>
    </location>
</feature>
<evidence type="ECO:0000256" key="7">
    <source>
        <dbReference type="ARBA" id="ARBA00029825"/>
    </source>
</evidence>
<feature type="compositionally biased region" description="Basic and acidic residues" evidence="8">
    <location>
        <begin position="105"/>
        <end position="116"/>
    </location>
</feature>
<evidence type="ECO:0000256" key="4">
    <source>
        <dbReference type="ARBA" id="ARBA00022490"/>
    </source>
</evidence>
<dbReference type="InterPro" id="IPR057650">
    <property type="entry name" value="UBL_UBAC1"/>
</dbReference>
<dbReference type="AlphaFoldDB" id="A0A7K6TA81"/>
<dbReference type="FunFam" id="1.10.260.100:FF:000006">
    <property type="entry name" value="Ubiquitin-associated domain-containing protein 1"/>
    <property type="match status" value="1"/>
</dbReference>
<gene>
    <name evidence="10" type="primary">Ubac1</name>
    <name evidence="10" type="ORF">CALNIC_R00460</name>
</gene>
<dbReference type="GO" id="GO:0000151">
    <property type="term" value="C:ubiquitin ligase complex"/>
    <property type="evidence" value="ECO:0007669"/>
    <property type="project" value="TreeGrafter"/>
</dbReference>
<keyword evidence="6" id="KW-0833">Ubl conjugation pathway</keyword>
<feature type="compositionally biased region" description="Low complexity" evidence="8">
    <location>
        <begin position="243"/>
        <end position="263"/>
    </location>
</feature>
<dbReference type="PANTHER" id="PTHR46738:SF1">
    <property type="entry name" value="UBIQUITIN-ASSOCIATED DOMAIN-CONTAINING PROTEIN 1"/>
    <property type="match status" value="1"/>
</dbReference>
<dbReference type="GO" id="GO:0005737">
    <property type="term" value="C:cytoplasm"/>
    <property type="evidence" value="ECO:0007669"/>
    <property type="project" value="UniProtKB-SubCell"/>
</dbReference>
<dbReference type="SUPFAM" id="SSF54236">
    <property type="entry name" value="Ubiquitin-like"/>
    <property type="match status" value="1"/>
</dbReference>
<dbReference type="InterPro" id="IPR041927">
    <property type="entry name" value="UBA2_UBAC1"/>
</dbReference>
<sequence>QEEKIFAGKVLRLHVCTMEGAEWLEEVPEDTTVEKLKERCLKHCVPGSLEDPKTVTHHKLIHATSEKVLTDTKTVLEENIQDRDVLLLIKKRAPPPLPKMADVSAEEKRKQEQKAPDKDAILKATANLPSRNVDRTVAHHNMRDFQTELRKILVSLIEVAQKLLALNPDAVELFKKANAMLDEDEEDRVDEIALRQLTEMGFPESRAVKALRLNHMSVTQAMEWLIEHADDPAVDAPLPGQAPPETTAEAGAASAEATAGPSSEVGEEEAKDELTEIFKKIRRKREFRPDPRAVIALMEMGFDEKEVVDALRVNNNQQNAACEWLLGDRKPSPEDLDKGIDTNSPLFQAILENPVVQLGLTNPKTLLAFEDMLENPLNSTQWMNDPETGPVMLQISRIFQTLNRT</sequence>
<evidence type="ECO:0000256" key="6">
    <source>
        <dbReference type="ARBA" id="ARBA00022786"/>
    </source>
</evidence>
<comment type="subcellular location">
    <subcellularLocation>
        <location evidence="1">Cytoplasm</location>
    </subcellularLocation>
</comment>
<keyword evidence="11" id="KW-1185">Reference proteome</keyword>
<dbReference type="InterPro" id="IPR041926">
    <property type="entry name" value="UBA1_UBAC1"/>
</dbReference>
<dbReference type="GO" id="GO:0016567">
    <property type="term" value="P:protein ubiquitination"/>
    <property type="evidence" value="ECO:0007669"/>
    <property type="project" value="UniProtKB-UniPathway"/>
</dbReference>
<dbReference type="Pfam" id="PF22562">
    <property type="entry name" value="UBA_7"/>
    <property type="match status" value="2"/>
</dbReference>
<feature type="domain" description="UBA" evidence="9">
    <location>
        <begin position="182"/>
        <end position="228"/>
    </location>
</feature>
<evidence type="ECO:0000256" key="3">
    <source>
        <dbReference type="ARBA" id="ARBA00014196"/>
    </source>
</evidence>
<comment type="pathway">
    <text evidence="2">Protein modification; protein ubiquitination.</text>
</comment>
<evidence type="ECO:0000256" key="5">
    <source>
        <dbReference type="ARBA" id="ARBA00022737"/>
    </source>
</evidence>
<dbReference type="EMBL" id="VZSB01002451">
    <property type="protein sequence ID" value="NWX06600.1"/>
    <property type="molecule type" value="Genomic_DNA"/>
</dbReference>
<dbReference type="PROSITE" id="PS50030">
    <property type="entry name" value="UBA"/>
    <property type="match status" value="2"/>
</dbReference>
<dbReference type="SMART" id="SM00165">
    <property type="entry name" value="UBA"/>
    <property type="match status" value="2"/>
</dbReference>
<reference evidence="10 11" key="1">
    <citation type="submission" date="2019-09" db="EMBL/GenBank/DDBJ databases">
        <title>Bird 10,000 Genomes (B10K) Project - Family phase.</title>
        <authorList>
            <person name="Zhang G."/>
        </authorList>
    </citation>
    <scope>NUCLEOTIDE SEQUENCE [LARGE SCALE GENOMIC DNA]</scope>
    <source>
        <strain evidence="10">OUT-0007</strain>
        <tissue evidence="10">Blood</tissue>
    </source>
</reference>
<feature type="domain" description="UBA" evidence="9">
    <location>
        <begin position="288"/>
        <end position="328"/>
    </location>
</feature>
<feature type="region of interest" description="Disordered" evidence="8">
    <location>
        <begin position="234"/>
        <end position="271"/>
    </location>
</feature>
<dbReference type="SMART" id="SM00727">
    <property type="entry name" value="STI1"/>
    <property type="match status" value="1"/>
</dbReference>
<keyword evidence="4" id="KW-0963">Cytoplasm</keyword>
<evidence type="ECO:0000256" key="1">
    <source>
        <dbReference type="ARBA" id="ARBA00004496"/>
    </source>
</evidence>
<accession>A0A7K6TA81</accession>
<dbReference type="PANTHER" id="PTHR46738">
    <property type="entry name" value="UBIQUITIN-ASSOCIATED DOMAIN-CONTAINING PROTEIN 1"/>
    <property type="match status" value="1"/>
</dbReference>
<dbReference type="InterPro" id="IPR009060">
    <property type="entry name" value="UBA-like_sf"/>
</dbReference>
<protein>
    <recommendedName>
        <fullName evidence="3">Ubiquitin-associated domain-containing protein 1</fullName>
    </recommendedName>
    <alternativeName>
        <fullName evidence="7">Kip1 ubiquitination-promoting complex protein 2</fullName>
    </alternativeName>
</protein>
<dbReference type="Gene3D" id="1.10.8.10">
    <property type="entry name" value="DNA helicase RuvA subunit, C-terminal domain"/>
    <property type="match status" value="2"/>
</dbReference>
<dbReference type="InterPro" id="IPR015940">
    <property type="entry name" value="UBA"/>
</dbReference>
<evidence type="ECO:0000313" key="10">
    <source>
        <dbReference type="EMBL" id="NWX06600.1"/>
    </source>
</evidence>
<dbReference type="SUPFAM" id="SSF46934">
    <property type="entry name" value="UBA-like"/>
    <property type="match status" value="2"/>
</dbReference>
<dbReference type="UniPathway" id="UPA00143"/>
<dbReference type="Gene3D" id="3.10.20.90">
    <property type="entry name" value="Phosphatidylinositol 3-kinase Catalytic Subunit, Chain A, domain 1"/>
    <property type="match status" value="1"/>
</dbReference>
<keyword evidence="5" id="KW-0677">Repeat</keyword>
<evidence type="ECO:0000256" key="8">
    <source>
        <dbReference type="SAM" id="MobiDB-lite"/>
    </source>
</evidence>
<dbReference type="Gene3D" id="1.10.260.100">
    <property type="match status" value="1"/>
</dbReference>
<evidence type="ECO:0000259" key="9">
    <source>
        <dbReference type="PROSITE" id="PS50030"/>
    </source>
</evidence>
<dbReference type="InterPro" id="IPR052476">
    <property type="entry name" value="UBAC1"/>
</dbReference>